<protein>
    <submittedName>
        <fullName evidence="3">Uncharacterized protein</fullName>
    </submittedName>
</protein>
<reference evidence="3" key="1">
    <citation type="submission" date="2016-03" db="EMBL/GenBank/DDBJ databases">
        <title>Mechanisms controlling the formation of the plant cell surface in tip-growing cells are functionally conserved among land plants.</title>
        <authorList>
            <person name="Honkanen S."/>
            <person name="Jones V.A."/>
            <person name="Morieri G."/>
            <person name="Champion C."/>
            <person name="Hetherington A.J."/>
            <person name="Kelly S."/>
            <person name="Saint-Marcoux D."/>
            <person name="Proust H."/>
            <person name="Prescott H."/>
            <person name="Dolan L."/>
        </authorList>
    </citation>
    <scope>NUCLEOTIDE SEQUENCE [LARGE SCALE GENOMIC DNA]</scope>
    <source>
        <tissue evidence="3">Whole gametophyte</tissue>
    </source>
</reference>
<keyword evidence="2" id="KW-0472">Membrane</keyword>
<comment type="caution">
    <text evidence="3">The sequence shown here is derived from an EMBL/GenBank/DDBJ whole genome shotgun (WGS) entry which is preliminary data.</text>
</comment>
<dbReference type="EMBL" id="LVLJ01002123">
    <property type="protein sequence ID" value="OAE26725.1"/>
    <property type="molecule type" value="Genomic_DNA"/>
</dbReference>
<accession>A0A176W2N7</accession>
<keyword evidence="2" id="KW-0812">Transmembrane</keyword>
<proteinExistence type="predicted"/>
<dbReference type="Proteomes" id="UP000077202">
    <property type="component" value="Unassembled WGS sequence"/>
</dbReference>
<name>A0A176W2N7_MARPO</name>
<evidence type="ECO:0000313" key="4">
    <source>
        <dbReference type="Proteomes" id="UP000077202"/>
    </source>
</evidence>
<sequence>MLRASEIRNDFRESFELWENILSVTTIFVVLLLIGGKGRNRKSEIGAIGDTRRSRQSHRGQRRDGQESQESRANEGTGLCSGTSFGVGCLVVDRPPASSLQSSGFRRRPLAFARGFDFTQTGIDFVGGIALFGNQGFASKIVVKFVLTLRSYSASRNCTEWSSASPAAFWYSPDIRPYGNLRFLTKTQALPWRPPGNAHSVVAMAESYWLTVTV</sequence>
<evidence type="ECO:0000256" key="1">
    <source>
        <dbReference type="SAM" id="MobiDB-lite"/>
    </source>
</evidence>
<keyword evidence="2" id="KW-1133">Transmembrane helix</keyword>
<evidence type="ECO:0000256" key="2">
    <source>
        <dbReference type="SAM" id="Phobius"/>
    </source>
</evidence>
<keyword evidence="4" id="KW-1185">Reference proteome</keyword>
<organism evidence="3 4">
    <name type="scientific">Marchantia polymorpha subsp. ruderalis</name>
    <dbReference type="NCBI Taxonomy" id="1480154"/>
    <lineage>
        <taxon>Eukaryota</taxon>
        <taxon>Viridiplantae</taxon>
        <taxon>Streptophyta</taxon>
        <taxon>Embryophyta</taxon>
        <taxon>Marchantiophyta</taxon>
        <taxon>Marchantiopsida</taxon>
        <taxon>Marchantiidae</taxon>
        <taxon>Marchantiales</taxon>
        <taxon>Marchantiaceae</taxon>
        <taxon>Marchantia</taxon>
    </lineage>
</organism>
<dbReference type="AlphaFoldDB" id="A0A176W2N7"/>
<evidence type="ECO:0000313" key="3">
    <source>
        <dbReference type="EMBL" id="OAE26725.1"/>
    </source>
</evidence>
<feature type="compositionally biased region" description="Basic and acidic residues" evidence="1">
    <location>
        <begin position="62"/>
        <end position="73"/>
    </location>
</feature>
<feature type="region of interest" description="Disordered" evidence="1">
    <location>
        <begin position="44"/>
        <end position="79"/>
    </location>
</feature>
<feature type="transmembrane region" description="Helical" evidence="2">
    <location>
        <begin position="17"/>
        <end position="35"/>
    </location>
</feature>
<gene>
    <name evidence="3" type="ORF">AXG93_3310s1240</name>
</gene>